<evidence type="ECO:0000256" key="3">
    <source>
        <dbReference type="ARBA" id="ARBA00022475"/>
    </source>
</evidence>
<feature type="transmembrane region" description="Helical" evidence="7">
    <location>
        <begin position="212"/>
        <end position="238"/>
    </location>
</feature>
<dbReference type="InterPro" id="IPR000515">
    <property type="entry name" value="MetI-like"/>
</dbReference>
<comment type="similarity">
    <text evidence="7">Belongs to the binding-protein-dependent transport system permease family.</text>
</comment>
<feature type="transmembrane region" description="Helical" evidence="7">
    <location>
        <begin position="107"/>
        <end position="128"/>
    </location>
</feature>
<name>A0ABU7KH14_9ACTN</name>
<dbReference type="PROSITE" id="PS50928">
    <property type="entry name" value="ABC_TM1"/>
    <property type="match status" value="1"/>
</dbReference>
<evidence type="ECO:0000256" key="7">
    <source>
        <dbReference type="RuleBase" id="RU363032"/>
    </source>
</evidence>
<feature type="transmembrane region" description="Helical" evidence="7">
    <location>
        <begin position="38"/>
        <end position="60"/>
    </location>
</feature>
<feature type="transmembrane region" description="Helical" evidence="7">
    <location>
        <begin position="170"/>
        <end position="191"/>
    </location>
</feature>
<keyword evidence="4 7" id="KW-0812">Transmembrane</keyword>
<feature type="transmembrane region" description="Helical" evidence="7">
    <location>
        <begin position="137"/>
        <end position="158"/>
    </location>
</feature>
<dbReference type="Pfam" id="PF00528">
    <property type="entry name" value="BPD_transp_1"/>
    <property type="match status" value="1"/>
</dbReference>
<comment type="subcellular location">
    <subcellularLocation>
        <location evidence="1 7">Cell membrane</location>
        <topology evidence="1 7">Multi-pass membrane protein</topology>
    </subcellularLocation>
</comment>
<dbReference type="PANTHER" id="PTHR43744">
    <property type="entry name" value="ABC TRANSPORTER PERMEASE PROTEIN MG189-RELATED-RELATED"/>
    <property type="match status" value="1"/>
</dbReference>
<reference evidence="10 11" key="1">
    <citation type="submission" date="2023-08" db="EMBL/GenBank/DDBJ databases">
        <authorList>
            <person name="Girao M."/>
            <person name="Carvalho M.F."/>
        </authorList>
    </citation>
    <scope>NUCLEOTIDE SEQUENCE [LARGE SCALE GENOMIC DNA]</scope>
    <source>
        <strain evidence="10 11">CT-R113</strain>
    </source>
</reference>
<dbReference type="CDD" id="cd06261">
    <property type="entry name" value="TM_PBP2"/>
    <property type="match status" value="1"/>
</dbReference>
<feature type="compositionally biased region" description="Polar residues" evidence="8">
    <location>
        <begin position="1"/>
        <end position="13"/>
    </location>
</feature>
<protein>
    <submittedName>
        <fullName evidence="10">Carbohydrate ABC transporter permease</fullName>
    </submittedName>
</protein>
<evidence type="ECO:0000256" key="1">
    <source>
        <dbReference type="ARBA" id="ARBA00004651"/>
    </source>
</evidence>
<accession>A0ABU7KH14</accession>
<gene>
    <name evidence="10" type="ORF">Q8791_30335</name>
</gene>
<dbReference type="Proteomes" id="UP001356095">
    <property type="component" value="Unassembled WGS sequence"/>
</dbReference>
<evidence type="ECO:0000256" key="4">
    <source>
        <dbReference type="ARBA" id="ARBA00022692"/>
    </source>
</evidence>
<organism evidence="10 11">
    <name type="scientific">Nocardiopsis codii</name>
    <dbReference type="NCBI Taxonomy" id="3065942"/>
    <lineage>
        <taxon>Bacteria</taxon>
        <taxon>Bacillati</taxon>
        <taxon>Actinomycetota</taxon>
        <taxon>Actinomycetes</taxon>
        <taxon>Streptosporangiales</taxon>
        <taxon>Nocardiopsidaceae</taxon>
        <taxon>Nocardiopsis</taxon>
    </lineage>
</organism>
<evidence type="ECO:0000256" key="8">
    <source>
        <dbReference type="SAM" id="MobiDB-lite"/>
    </source>
</evidence>
<dbReference type="PANTHER" id="PTHR43744:SF12">
    <property type="entry name" value="ABC TRANSPORTER PERMEASE PROTEIN MG189-RELATED"/>
    <property type="match status" value="1"/>
</dbReference>
<evidence type="ECO:0000313" key="10">
    <source>
        <dbReference type="EMBL" id="MEE2041528.1"/>
    </source>
</evidence>
<feature type="domain" description="ABC transmembrane type-1" evidence="9">
    <location>
        <begin position="102"/>
        <end position="295"/>
    </location>
</feature>
<feature type="transmembrane region" description="Helical" evidence="7">
    <location>
        <begin position="273"/>
        <end position="295"/>
    </location>
</feature>
<keyword evidence="6 7" id="KW-0472">Membrane</keyword>
<evidence type="ECO:0000259" key="9">
    <source>
        <dbReference type="PROSITE" id="PS50928"/>
    </source>
</evidence>
<dbReference type="RefSeq" id="WP_330095285.1">
    <property type="nucleotide sequence ID" value="NZ_JAUZMY010000053.1"/>
</dbReference>
<comment type="caution">
    <text evidence="10">The sequence shown here is derived from an EMBL/GenBank/DDBJ whole genome shotgun (WGS) entry which is preliminary data.</text>
</comment>
<dbReference type="EMBL" id="JAUZMY010000053">
    <property type="protein sequence ID" value="MEE2041528.1"/>
    <property type="molecule type" value="Genomic_DNA"/>
</dbReference>
<evidence type="ECO:0000313" key="11">
    <source>
        <dbReference type="Proteomes" id="UP001356095"/>
    </source>
</evidence>
<proteinExistence type="inferred from homology"/>
<feature type="transmembrane region" description="Helical" evidence="7">
    <location>
        <begin position="69"/>
        <end position="87"/>
    </location>
</feature>
<evidence type="ECO:0000256" key="2">
    <source>
        <dbReference type="ARBA" id="ARBA00022448"/>
    </source>
</evidence>
<keyword evidence="2 7" id="KW-0813">Transport</keyword>
<keyword evidence="5 7" id="KW-1133">Transmembrane helix</keyword>
<keyword evidence="3" id="KW-1003">Cell membrane</keyword>
<dbReference type="InterPro" id="IPR035906">
    <property type="entry name" value="MetI-like_sf"/>
</dbReference>
<sequence>MTTTGNATETTSPGGPAPARRHTAGRGTATGAPLRSKILVTGILALFTAYFLVPVVWVFVASTKTTSDLFNSFGLAFGGEFALFGNIADVFGTNNGIFWRWTVNSLLYSVVGALLATLLAAAAGYALAKYRFRGRELVFGLVLGGVLVPAAATALPLYLLFSQLGLANTYWAVLLPSLISPFGLYLCRIYADASVPDSIIESARLEGAGEGRIFFTLGLRMMVPALVTVFLFQMVGIWNNYFLPLVMLADEELYPITLGLVTWQSYQSRDVGMYTNVVTGSMLSVIPLIIAIVVLQRFWRGGLTAGAVKG</sequence>
<dbReference type="Gene3D" id="1.10.3720.10">
    <property type="entry name" value="MetI-like"/>
    <property type="match status" value="1"/>
</dbReference>
<keyword evidence="11" id="KW-1185">Reference proteome</keyword>
<feature type="region of interest" description="Disordered" evidence="8">
    <location>
        <begin position="1"/>
        <end position="29"/>
    </location>
</feature>
<dbReference type="SUPFAM" id="SSF161098">
    <property type="entry name" value="MetI-like"/>
    <property type="match status" value="1"/>
</dbReference>
<evidence type="ECO:0000256" key="6">
    <source>
        <dbReference type="ARBA" id="ARBA00023136"/>
    </source>
</evidence>
<evidence type="ECO:0000256" key="5">
    <source>
        <dbReference type="ARBA" id="ARBA00022989"/>
    </source>
</evidence>